<dbReference type="EC" id="2.7.13.3" evidence="3"/>
<keyword evidence="6 12" id="KW-0812">Transmembrane</keyword>
<dbReference type="KEGG" id="toy:FO059_13580"/>
<dbReference type="PANTHER" id="PTHR45436">
    <property type="entry name" value="SENSOR HISTIDINE KINASE YKOH"/>
    <property type="match status" value="1"/>
</dbReference>
<evidence type="ECO:0000259" key="13">
    <source>
        <dbReference type="PROSITE" id="PS50109"/>
    </source>
</evidence>
<dbReference type="Gene3D" id="3.30.565.10">
    <property type="entry name" value="Histidine kinase-like ATPase, C-terminal domain"/>
    <property type="match status" value="1"/>
</dbReference>
<dbReference type="SUPFAM" id="SSF158472">
    <property type="entry name" value="HAMP domain-like"/>
    <property type="match status" value="1"/>
</dbReference>
<evidence type="ECO:0000256" key="1">
    <source>
        <dbReference type="ARBA" id="ARBA00000085"/>
    </source>
</evidence>
<dbReference type="CDD" id="cd00075">
    <property type="entry name" value="HATPase"/>
    <property type="match status" value="1"/>
</dbReference>
<dbReference type="InterPro" id="IPR005467">
    <property type="entry name" value="His_kinase_dom"/>
</dbReference>
<dbReference type="InterPro" id="IPR003660">
    <property type="entry name" value="HAMP_dom"/>
</dbReference>
<proteinExistence type="predicted"/>
<dbReference type="InterPro" id="IPR050428">
    <property type="entry name" value="TCS_sensor_his_kinase"/>
</dbReference>
<dbReference type="Pfam" id="PF02518">
    <property type="entry name" value="HATPase_c"/>
    <property type="match status" value="1"/>
</dbReference>
<name>A0A516X643_9ACTN</name>
<dbReference type="GO" id="GO:0000155">
    <property type="term" value="F:phosphorelay sensor kinase activity"/>
    <property type="evidence" value="ECO:0007669"/>
    <property type="project" value="InterPro"/>
</dbReference>
<dbReference type="InterPro" id="IPR003594">
    <property type="entry name" value="HATPase_dom"/>
</dbReference>
<dbReference type="SMART" id="SM00387">
    <property type="entry name" value="HATPase_c"/>
    <property type="match status" value="1"/>
</dbReference>
<evidence type="ECO:0000256" key="6">
    <source>
        <dbReference type="ARBA" id="ARBA00022692"/>
    </source>
</evidence>
<comment type="subcellular location">
    <subcellularLocation>
        <location evidence="2">Cell membrane</location>
    </subcellularLocation>
</comment>
<dbReference type="InterPro" id="IPR003661">
    <property type="entry name" value="HisK_dim/P_dom"/>
</dbReference>
<dbReference type="Gene3D" id="6.10.340.10">
    <property type="match status" value="1"/>
</dbReference>
<evidence type="ECO:0000256" key="11">
    <source>
        <dbReference type="SAM" id="MobiDB-lite"/>
    </source>
</evidence>
<keyword evidence="16" id="KW-1185">Reference proteome</keyword>
<evidence type="ECO:0000256" key="2">
    <source>
        <dbReference type="ARBA" id="ARBA00004236"/>
    </source>
</evidence>
<dbReference type="PRINTS" id="PR00344">
    <property type="entry name" value="BCTRLSENSOR"/>
</dbReference>
<reference evidence="15 16" key="2">
    <citation type="submission" date="2019-07" db="EMBL/GenBank/DDBJ databases">
        <authorList>
            <person name="Huang Y."/>
        </authorList>
    </citation>
    <scope>NUCLEOTIDE SEQUENCE [LARGE SCALE GENOMIC DNA]</scope>
    <source>
        <strain evidence="15 16">HY188</strain>
    </source>
</reference>
<keyword evidence="4" id="KW-0597">Phosphoprotein</keyword>
<dbReference type="EMBL" id="CP041765">
    <property type="protein sequence ID" value="QDQ98151.1"/>
    <property type="molecule type" value="Genomic_DNA"/>
</dbReference>
<evidence type="ECO:0000313" key="16">
    <source>
        <dbReference type="Proteomes" id="UP000317344"/>
    </source>
</evidence>
<keyword evidence="5" id="KW-0808">Transferase</keyword>
<dbReference type="InterPro" id="IPR036890">
    <property type="entry name" value="HATPase_C_sf"/>
</dbReference>
<dbReference type="CDD" id="cd00082">
    <property type="entry name" value="HisKA"/>
    <property type="match status" value="1"/>
</dbReference>
<evidence type="ECO:0000256" key="10">
    <source>
        <dbReference type="ARBA" id="ARBA00023136"/>
    </source>
</evidence>
<feature type="compositionally biased region" description="Pro residues" evidence="11">
    <location>
        <begin position="479"/>
        <end position="488"/>
    </location>
</feature>
<dbReference type="Pfam" id="PF00512">
    <property type="entry name" value="HisKA"/>
    <property type="match status" value="1"/>
</dbReference>
<accession>A0A516X643</accession>
<dbReference type="AlphaFoldDB" id="A0A516X643"/>
<dbReference type="InterPro" id="IPR004358">
    <property type="entry name" value="Sig_transdc_His_kin-like_C"/>
</dbReference>
<evidence type="ECO:0000256" key="12">
    <source>
        <dbReference type="SAM" id="Phobius"/>
    </source>
</evidence>
<evidence type="ECO:0000256" key="7">
    <source>
        <dbReference type="ARBA" id="ARBA00022777"/>
    </source>
</evidence>
<reference evidence="15 16" key="1">
    <citation type="submission" date="2019-07" db="EMBL/GenBank/DDBJ databases">
        <title>Tomitella cavernea sp. nov., an actinomycete isolated from soil.</title>
        <authorList>
            <person name="Cheng J."/>
        </authorList>
    </citation>
    <scope>NUCLEOTIDE SEQUENCE [LARGE SCALE GENOMIC DNA]</scope>
    <source>
        <strain evidence="15 16">HY188</strain>
    </source>
</reference>
<dbReference type="RefSeq" id="WP_143909544.1">
    <property type="nucleotide sequence ID" value="NZ_CP041765.1"/>
</dbReference>
<gene>
    <name evidence="15" type="ORF">FO059_13580</name>
</gene>
<evidence type="ECO:0000313" key="15">
    <source>
        <dbReference type="EMBL" id="QDQ98151.1"/>
    </source>
</evidence>
<evidence type="ECO:0000256" key="3">
    <source>
        <dbReference type="ARBA" id="ARBA00012438"/>
    </source>
</evidence>
<keyword evidence="10 12" id="KW-0472">Membrane</keyword>
<dbReference type="SUPFAM" id="SSF55874">
    <property type="entry name" value="ATPase domain of HSP90 chaperone/DNA topoisomerase II/histidine kinase"/>
    <property type="match status" value="1"/>
</dbReference>
<sequence length="497" mass="52869">MRRRIRPPSTRARVLGWFMLIVAIALGLNLVVVDQLMHSRVAEMTTAELEHETDRFRLFAERGVDPHTGRPFADIPQLLESYLAEAVPEKDEAMFSVVDGRPAHRTRNDVPVRLDRRDDVVAAASAATAPSVGRIEAGGGAVYAAIPVTDGTGGASGALVVVEYSGAAHANASQVVRSTALASTAALLVAGIIAWFVAGRILAPLRQVRRTAEAITSSDLSRRIGIAPEARDDVARLARTFNTMLDRLEQAFEGQREFLDDAAHELRTPLTIVRGHLELMGDAPQERAETTAMLLEEVDRMQRFIDDLAVLAAADRPDFLTPGRVDLTDLVVGAVARASALASRHWTVSDAADTVIIGDGQRLTQALMQLCANAVRFTVDGDALSIGAVVRDGRVVLTVRDSGPGVPDGLKDRVFDRFTRADGHRRDGSGLGLAIVSSIAAAHGGTAAVHDAQGGSAVFSIRFPARFPDASGAAGPARGAPPPDPQSPPDDRSKEKA</sequence>
<dbReference type="PROSITE" id="PS50885">
    <property type="entry name" value="HAMP"/>
    <property type="match status" value="1"/>
</dbReference>
<dbReference type="CDD" id="cd06225">
    <property type="entry name" value="HAMP"/>
    <property type="match status" value="1"/>
</dbReference>
<dbReference type="Proteomes" id="UP000317344">
    <property type="component" value="Chromosome"/>
</dbReference>
<dbReference type="PROSITE" id="PS50109">
    <property type="entry name" value="HIS_KIN"/>
    <property type="match status" value="1"/>
</dbReference>
<dbReference type="SMART" id="SM00388">
    <property type="entry name" value="HisKA"/>
    <property type="match status" value="1"/>
</dbReference>
<comment type="catalytic activity">
    <reaction evidence="1">
        <text>ATP + protein L-histidine = ADP + protein N-phospho-L-histidine.</text>
        <dbReference type="EC" id="2.7.13.3"/>
    </reaction>
</comment>
<evidence type="ECO:0000256" key="5">
    <source>
        <dbReference type="ARBA" id="ARBA00022679"/>
    </source>
</evidence>
<dbReference type="Pfam" id="PF00672">
    <property type="entry name" value="HAMP"/>
    <property type="match status" value="1"/>
</dbReference>
<feature type="transmembrane region" description="Helical" evidence="12">
    <location>
        <begin position="180"/>
        <end position="203"/>
    </location>
</feature>
<dbReference type="OrthoDB" id="9786919at2"/>
<dbReference type="Gene3D" id="1.10.287.130">
    <property type="match status" value="1"/>
</dbReference>
<keyword evidence="7 15" id="KW-0418">Kinase</keyword>
<evidence type="ECO:0000256" key="8">
    <source>
        <dbReference type="ARBA" id="ARBA00022989"/>
    </source>
</evidence>
<evidence type="ECO:0000256" key="9">
    <source>
        <dbReference type="ARBA" id="ARBA00023012"/>
    </source>
</evidence>
<feature type="domain" description="Histidine kinase" evidence="13">
    <location>
        <begin position="261"/>
        <end position="467"/>
    </location>
</feature>
<dbReference type="SMART" id="SM00304">
    <property type="entry name" value="HAMP"/>
    <property type="match status" value="1"/>
</dbReference>
<protein>
    <recommendedName>
        <fullName evidence="3">histidine kinase</fullName>
        <ecNumber evidence="3">2.7.13.3</ecNumber>
    </recommendedName>
</protein>
<dbReference type="GO" id="GO:0005886">
    <property type="term" value="C:plasma membrane"/>
    <property type="evidence" value="ECO:0007669"/>
    <property type="project" value="UniProtKB-SubCell"/>
</dbReference>
<keyword evidence="9" id="KW-0902">Two-component regulatory system</keyword>
<feature type="domain" description="HAMP" evidence="14">
    <location>
        <begin position="199"/>
        <end position="253"/>
    </location>
</feature>
<feature type="compositionally biased region" description="Low complexity" evidence="11">
    <location>
        <begin position="469"/>
        <end position="478"/>
    </location>
</feature>
<feature type="region of interest" description="Disordered" evidence="11">
    <location>
        <begin position="469"/>
        <end position="497"/>
    </location>
</feature>
<dbReference type="SUPFAM" id="SSF47384">
    <property type="entry name" value="Homodimeric domain of signal transducing histidine kinase"/>
    <property type="match status" value="1"/>
</dbReference>
<keyword evidence="8 12" id="KW-1133">Transmembrane helix</keyword>
<feature type="transmembrane region" description="Helical" evidence="12">
    <location>
        <begin position="12"/>
        <end position="32"/>
    </location>
</feature>
<dbReference type="InterPro" id="IPR036097">
    <property type="entry name" value="HisK_dim/P_sf"/>
</dbReference>
<evidence type="ECO:0000256" key="4">
    <source>
        <dbReference type="ARBA" id="ARBA00022553"/>
    </source>
</evidence>
<organism evidence="15 16">
    <name type="scientific">Tomitella fengzijianii</name>
    <dbReference type="NCBI Taxonomy" id="2597660"/>
    <lineage>
        <taxon>Bacteria</taxon>
        <taxon>Bacillati</taxon>
        <taxon>Actinomycetota</taxon>
        <taxon>Actinomycetes</taxon>
        <taxon>Mycobacteriales</taxon>
        <taxon>Tomitella</taxon>
    </lineage>
</organism>
<evidence type="ECO:0000259" key="14">
    <source>
        <dbReference type="PROSITE" id="PS50885"/>
    </source>
</evidence>
<dbReference type="PANTHER" id="PTHR45436:SF5">
    <property type="entry name" value="SENSOR HISTIDINE KINASE TRCS"/>
    <property type="match status" value="1"/>
</dbReference>